<evidence type="ECO:0000313" key="5">
    <source>
        <dbReference type="Proteomes" id="UP000279236"/>
    </source>
</evidence>
<name>A0A427XZV8_9TREE</name>
<comment type="function">
    <text evidence="1">Involved in inositol deacylation of GPI-anchored proteins which plays important roles in the quality control and ER-associated degradation of GPI-anchored proteins.</text>
</comment>
<keyword evidence="1" id="KW-0813">Transport</keyword>
<dbReference type="PANTHER" id="PTHR11440">
    <property type="entry name" value="LECITHIN-CHOLESTEROL ACYLTRANSFERASE-RELATED"/>
    <property type="match status" value="1"/>
</dbReference>
<dbReference type="GO" id="GO:0015031">
    <property type="term" value="P:protein transport"/>
    <property type="evidence" value="ECO:0007669"/>
    <property type="project" value="UniProtKB-KW"/>
</dbReference>
<evidence type="ECO:0000256" key="1">
    <source>
        <dbReference type="RuleBase" id="RU365011"/>
    </source>
</evidence>
<protein>
    <recommendedName>
        <fullName evidence="1">GPI inositol-deacylase</fullName>
        <ecNumber evidence="1">3.1.-.-</ecNumber>
    </recommendedName>
</protein>
<dbReference type="RefSeq" id="XP_028477817.1">
    <property type="nucleotide sequence ID" value="XM_028621365.1"/>
</dbReference>
<feature type="compositionally biased region" description="Low complexity" evidence="2">
    <location>
        <begin position="56"/>
        <end position="75"/>
    </location>
</feature>
<comment type="subcellular location">
    <subcellularLocation>
        <location evidence="1">Endoplasmic reticulum membrane</location>
    </subcellularLocation>
</comment>
<comment type="caution">
    <text evidence="4">The sequence shown here is derived from an EMBL/GenBank/DDBJ whole genome shotgun (WGS) entry which is preliminary data.</text>
</comment>
<dbReference type="EC" id="3.1.-.-" evidence="1"/>
<keyword evidence="5" id="KW-1185">Reference proteome</keyword>
<keyword evidence="1" id="KW-0653">Protein transport</keyword>
<evidence type="ECO:0000259" key="3">
    <source>
        <dbReference type="Pfam" id="PF07819"/>
    </source>
</evidence>
<feature type="region of interest" description="Disordered" evidence="2">
    <location>
        <begin position="198"/>
        <end position="225"/>
    </location>
</feature>
<organism evidence="4 5">
    <name type="scientific">Apiotrichum porosum</name>
    <dbReference type="NCBI Taxonomy" id="105984"/>
    <lineage>
        <taxon>Eukaryota</taxon>
        <taxon>Fungi</taxon>
        <taxon>Dikarya</taxon>
        <taxon>Basidiomycota</taxon>
        <taxon>Agaricomycotina</taxon>
        <taxon>Tremellomycetes</taxon>
        <taxon>Trichosporonales</taxon>
        <taxon>Trichosporonaceae</taxon>
        <taxon>Apiotrichum</taxon>
    </lineage>
</organism>
<reference evidence="4 5" key="1">
    <citation type="submission" date="2018-11" db="EMBL/GenBank/DDBJ databases">
        <title>Genome sequence of Apiotrichum porosum DSM 27194.</title>
        <authorList>
            <person name="Aliyu H."/>
            <person name="Gorte O."/>
            <person name="Ochsenreither K."/>
        </authorList>
    </citation>
    <scope>NUCLEOTIDE SEQUENCE [LARGE SCALE GENOMIC DNA]</scope>
    <source>
        <strain evidence="4 5">DSM 27194</strain>
    </source>
</reference>
<keyword evidence="1" id="KW-0256">Endoplasmic reticulum</keyword>
<dbReference type="EMBL" id="RSCE01000003">
    <property type="protein sequence ID" value="RSH84369.1"/>
    <property type="molecule type" value="Genomic_DNA"/>
</dbReference>
<dbReference type="InterPro" id="IPR012908">
    <property type="entry name" value="PGAP1-ab_dom-like"/>
</dbReference>
<dbReference type="Proteomes" id="UP000279236">
    <property type="component" value="Unassembled WGS sequence"/>
</dbReference>
<proteinExistence type="inferred from homology"/>
<dbReference type="InterPro" id="IPR029058">
    <property type="entry name" value="AB_hydrolase_fold"/>
</dbReference>
<keyword evidence="1" id="KW-0472">Membrane</keyword>
<keyword evidence="1" id="KW-0378">Hydrolase</keyword>
<dbReference type="STRING" id="105984.A0A427XZV8"/>
<dbReference type="OrthoDB" id="5592486at2759"/>
<feature type="domain" description="GPI inositol-deacylase PGAP1-like alpha/beta" evidence="3">
    <location>
        <begin position="443"/>
        <end position="491"/>
    </location>
</feature>
<feature type="compositionally biased region" description="Pro residues" evidence="2">
    <location>
        <begin position="21"/>
        <end position="30"/>
    </location>
</feature>
<dbReference type="GO" id="GO:0005789">
    <property type="term" value="C:endoplasmic reticulum membrane"/>
    <property type="evidence" value="ECO:0007669"/>
    <property type="project" value="UniProtKB-SubCell"/>
</dbReference>
<dbReference type="Gene3D" id="3.40.50.1820">
    <property type="entry name" value="alpha/beta hydrolase"/>
    <property type="match status" value="1"/>
</dbReference>
<dbReference type="AlphaFoldDB" id="A0A427XZV8"/>
<feature type="region of interest" description="Disordered" evidence="2">
    <location>
        <begin position="1"/>
        <end position="161"/>
    </location>
</feature>
<evidence type="ECO:0000256" key="2">
    <source>
        <dbReference type="SAM" id="MobiDB-lite"/>
    </source>
</evidence>
<evidence type="ECO:0000313" key="4">
    <source>
        <dbReference type="EMBL" id="RSH84369.1"/>
    </source>
</evidence>
<dbReference type="GO" id="GO:0016788">
    <property type="term" value="F:hydrolase activity, acting on ester bonds"/>
    <property type="evidence" value="ECO:0007669"/>
    <property type="project" value="InterPro"/>
</dbReference>
<sequence>MNRPSPRAATTHAGADFSPSTPSPPPPSASPPTRDKGKGRAEPSPGRPLIPQGTVDSLSSLLDDALSSPLDLSSPKPLPERHAPVPLRTHPRGSSSLSVIPRVVHRAKALDKGHAGNGHAARAASLDVRASPRSSFDPGRVSPISPALTPPPVAHRGHVPLRPSLRPRLVSNLTRSTLPTASLTYAYAEDHYHPGAGWTTSPRINIPERPADQAGGEASASSSRARSVVSYDDNYAWSLVNAFPDLDPETGLPLDLERRRSDPGSRLHVQRTISELSRYSHEPAGPSLALPLFGAIPPLPPLPSMPNMLRGSRSSIDLGGRRQYSTSNKQSGDWTTWASNFWSGHKKTVDGMLAEEDQADTIEEEQAQHAIKYHTPQHPMVFCHGLMGFDYLGPDAIPALQINHWRGIREVLEANGVEVMICRVPATSSIKDRAAILEKLIGEKYPGRTINLVAHSMGGLDCRYLISQLEHEQFKVASLTTISTPHRGSPFADYVIDNVIGADRLPQLLGVMEAMQIPNSGDGNAFSNLRTKAMAQFNAEVVDDPDVKYYSWGANFEPSIFDTFRWPHSVILAKEGPNDGLVSVHSARWGEYRGTLLDVNHLDLVGWVNAVRYMLSGLTGKPIAFKPATFYLEISDYLAVQGF</sequence>
<dbReference type="Pfam" id="PF07819">
    <property type="entry name" value="PGAP1"/>
    <property type="match status" value="1"/>
</dbReference>
<comment type="similarity">
    <text evidence="1">Belongs to the GPI inositol-deacylase family.</text>
</comment>
<dbReference type="SUPFAM" id="SSF53474">
    <property type="entry name" value="alpha/beta-Hydrolases"/>
    <property type="match status" value="1"/>
</dbReference>
<accession>A0A427XZV8</accession>
<gene>
    <name evidence="4" type="ORF">EHS24_005889</name>
</gene>
<dbReference type="GeneID" id="39590432"/>